<dbReference type="EMBL" id="LCCU01000032">
    <property type="protein sequence ID" value="KKS35667.1"/>
    <property type="molecule type" value="Genomic_DNA"/>
</dbReference>
<evidence type="ECO:0008006" key="3">
    <source>
        <dbReference type="Google" id="ProtNLM"/>
    </source>
</evidence>
<sequence length="130" mass="14507">MGFFDFIFGSGTGTSYGSVSQETVRKVTSDWENISVLLKQKGTSQLKQALITADKSLDAVLKEIVPGETMGERLKNAVDKFDRPTYNRIWDAHKLRNSLVHEAGFEPAYFMITEAVSNLKEALYKLGVNV</sequence>
<protein>
    <recommendedName>
        <fullName evidence="3">DUF4145 domain-containing protein</fullName>
    </recommendedName>
</protein>
<name>A0A0G0YG38_UNCKA</name>
<dbReference type="Proteomes" id="UP000033847">
    <property type="component" value="Unassembled WGS sequence"/>
</dbReference>
<evidence type="ECO:0000313" key="1">
    <source>
        <dbReference type="EMBL" id="KKS35667.1"/>
    </source>
</evidence>
<reference evidence="1 2" key="1">
    <citation type="journal article" date="2015" name="Nature">
        <title>rRNA introns, odd ribosomes, and small enigmatic genomes across a large radiation of phyla.</title>
        <authorList>
            <person name="Brown C.T."/>
            <person name="Hug L.A."/>
            <person name="Thomas B.C."/>
            <person name="Sharon I."/>
            <person name="Castelle C.J."/>
            <person name="Singh A."/>
            <person name="Wilkins M.J."/>
            <person name="Williams K.H."/>
            <person name="Banfield J.F."/>
        </authorList>
    </citation>
    <scope>NUCLEOTIDE SEQUENCE [LARGE SCALE GENOMIC DNA]</scope>
</reference>
<evidence type="ECO:0000313" key="2">
    <source>
        <dbReference type="Proteomes" id="UP000033847"/>
    </source>
</evidence>
<organism evidence="1 2">
    <name type="scientific">candidate division WWE3 bacterium GW2011_GWF1_42_14</name>
    <dbReference type="NCBI Taxonomy" id="1619138"/>
    <lineage>
        <taxon>Bacteria</taxon>
        <taxon>Katanobacteria</taxon>
    </lineage>
</organism>
<gene>
    <name evidence="1" type="ORF">UV00_C0032G0018</name>
</gene>
<accession>A0A0G0YG38</accession>
<proteinExistence type="predicted"/>
<dbReference type="AlphaFoldDB" id="A0A0G0YG38"/>
<comment type="caution">
    <text evidence="1">The sequence shown here is derived from an EMBL/GenBank/DDBJ whole genome shotgun (WGS) entry which is preliminary data.</text>
</comment>